<keyword evidence="11" id="KW-0812">Transmembrane</keyword>
<feature type="disulfide bond" description="Redox-active" evidence="10">
    <location>
        <begin position="132"/>
        <end position="136"/>
    </location>
</feature>
<dbReference type="GO" id="GO:0033617">
    <property type="term" value="P:mitochondrial respiratory chain complex IV assembly"/>
    <property type="evidence" value="ECO:0007669"/>
    <property type="project" value="TreeGrafter"/>
</dbReference>
<dbReference type="InterPro" id="IPR003782">
    <property type="entry name" value="SCO1/SenC"/>
</dbReference>
<dbReference type="PIRSF" id="PIRSF037736">
    <property type="entry name" value="SCO1"/>
    <property type="match status" value="1"/>
</dbReference>
<evidence type="ECO:0000256" key="10">
    <source>
        <dbReference type="PIRSR" id="PIRSR603782-2"/>
    </source>
</evidence>
<feature type="transmembrane region" description="Helical" evidence="11">
    <location>
        <begin position="56"/>
        <end position="78"/>
    </location>
</feature>
<evidence type="ECO:0000256" key="3">
    <source>
        <dbReference type="ARBA" id="ARBA00022723"/>
    </source>
</evidence>
<keyword evidence="5 8" id="KW-0186">Copper</keyword>
<dbReference type="Gene3D" id="3.40.30.10">
    <property type="entry name" value="Glutaredoxin"/>
    <property type="match status" value="1"/>
</dbReference>
<keyword evidence="11" id="KW-1133">Transmembrane helix</keyword>
<name>A0AAD9RTE1_9HYME</name>
<evidence type="ECO:0000256" key="6">
    <source>
        <dbReference type="ARBA" id="ARBA00023128"/>
    </source>
</evidence>
<evidence type="ECO:0000256" key="1">
    <source>
        <dbReference type="ARBA" id="ARBA00004273"/>
    </source>
</evidence>
<dbReference type="CDD" id="cd02968">
    <property type="entry name" value="SCO"/>
    <property type="match status" value="1"/>
</dbReference>
<keyword evidence="8" id="KW-0143">Chaperone</keyword>
<comment type="similarity">
    <text evidence="2 8">Belongs to the SCO1/2 family.</text>
</comment>
<dbReference type="GO" id="GO:0016531">
    <property type="term" value="F:copper chaperone activity"/>
    <property type="evidence" value="ECO:0007669"/>
    <property type="project" value="InterPro"/>
</dbReference>
<evidence type="ECO:0000256" key="8">
    <source>
        <dbReference type="PIRNR" id="PIRNR037736"/>
    </source>
</evidence>
<dbReference type="FunFam" id="3.40.30.10:FF:000013">
    <property type="entry name" value="Blast:Protein SCO1 homolog, mitochondrial"/>
    <property type="match status" value="1"/>
</dbReference>
<evidence type="ECO:0000256" key="7">
    <source>
        <dbReference type="ARBA" id="ARBA00023136"/>
    </source>
</evidence>
<comment type="caution">
    <text evidence="14">The sequence shown here is derived from an EMBL/GenBank/DDBJ whole genome shotgun (WGS) entry which is preliminary data.</text>
</comment>
<feature type="binding site" evidence="9">
    <location>
        <position position="222"/>
    </location>
    <ligand>
        <name>Cu cation</name>
        <dbReference type="ChEBI" id="CHEBI:23378"/>
    </ligand>
</feature>
<dbReference type="Proteomes" id="UP001258017">
    <property type="component" value="Unassembled WGS sequence"/>
</dbReference>
<dbReference type="SUPFAM" id="SSF52833">
    <property type="entry name" value="Thioredoxin-like"/>
    <property type="match status" value="1"/>
</dbReference>
<comment type="function">
    <text evidence="8">Copper metallochaperone essential for the synthesis and maturation of cytochrome c oxidase subunit II (MT-CO2/COX2) by facilitating the incorporation of copper into the Cu(A) site of MT-CO2/COX2.</text>
</comment>
<dbReference type="EMBL" id="JAIFRP010000021">
    <property type="protein sequence ID" value="KAK2585373.1"/>
    <property type="molecule type" value="Genomic_DNA"/>
</dbReference>
<keyword evidence="4 8" id="KW-0999">Mitochondrion inner membrane</keyword>
<evidence type="ECO:0000256" key="5">
    <source>
        <dbReference type="ARBA" id="ARBA00023008"/>
    </source>
</evidence>
<proteinExistence type="inferred from homology"/>
<sequence>MLTGRLMIIILMLANHRLSGLSKCASSKVRRISTSNFLCKEIVRPDKKSFIKKSPITWKSLAITSAIGGGLVMYMYYLKGEKEKMLMRERRRQLGKVAIGGKFELVDSEGKTVKSDDFLGKWVLIYFGFTHCPDVCPDELEKLSTIVNKLDNEYKVNVQPLFISVDPERDTPAIVGKYVKEFSDKIIGLSGSPEAIGKVCKAYRVYYSNGPRDPDNDYIVDHTIIIYLIDPEGLFVDYYGQTNTADQVVDSILLNKRI</sequence>
<dbReference type="PANTHER" id="PTHR12151:SF5">
    <property type="entry name" value="AT19154P"/>
    <property type="match status" value="1"/>
</dbReference>
<dbReference type="GO" id="GO:0005507">
    <property type="term" value="F:copper ion binding"/>
    <property type="evidence" value="ECO:0007669"/>
    <property type="project" value="InterPro"/>
</dbReference>
<dbReference type="InterPro" id="IPR017276">
    <property type="entry name" value="Synth_of_cyt-c-oxidase_Sco1/2"/>
</dbReference>
<keyword evidence="3 8" id="KW-0479">Metal-binding</keyword>
<evidence type="ECO:0000313" key="14">
    <source>
        <dbReference type="EMBL" id="KAK2585373.1"/>
    </source>
</evidence>
<protein>
    <recommendedName>
        <fullName evidence="13">Thioredoxin domain-containing protein</fullName>
    </recommendedName>
</protein>
<evidence type="ECO:0000256" key="11">
    <source>
        <dbReference type="SAM" id="Phobius"/>
    </source>
</evidence>
<dbReference type="Pfam" id="PF02630">
    <property type="entry name" value="SCO1-SenC"/>
    <property type="match status" value="1"/>
</dbReference>
<evidence type="ECO:0000313" key="15">
    <source>
        <dbReference type="Proteomes" id="UP001258017"/>
    </source>
</evidence>
<keyword evidence="15" id="KW-1185">Reference proteome</keyword>
<feature type="binding site" evidence="9">
    <location>
        <position position="132"/>
    </location>
    <ligand>
        <name>Cu cation</name>
        <dbReference type="ChEBI" id="CHEBI:23378"/>
    </ligand>
</feature>
<dbReference type="InterPro" id="IPR013766">
    <property type="entry name" value="Thioredoxin_domain"/>
</dbReference>
<reference evidence="14" key="1">
    <citation type="submission" date="2021-08" db="EMBL/GenBank/DDBJ databases">
        <authorList>
            <person name="Misof B."/>
            <person name="Oliver O."/>
            <person name="Podsiadlowski L."/>
            <person name="Donath A."/>
            <person name="Peters R."/>
            <person name="Mayer C."/>
            <person name="Rust J."/>
            <person name="Gunkel S."/>
            <person name="Lesny P."/>
            <person name="Martin S."/>
            <person name="Oeyen J.P."/>
            <person name="Petersen M."/>
            <person name="Panagiotis P."/>
            <person name="Wilbrandt J."/>
            <person name="Tanja T."/>
        </authorList>
    </citation>
    <scope>NUCLEOTIDE SEQUENCE</scope>
    <source>
        <strain evidence="14">GBR_01_08_01A</strain>
        <tissue evidence="14">Thorax + abdomen</tissue>
    </source>
</reference>
<dbReference type="AlphaFoldDB" id="A0AAD9RTE1"/>
<keyword evidence="10" id="KW-1015">Disulfide bond</keyword>
<gene>
    <name evidence="14" type="ORF">KPH14_010048</name>
</gene>
<organism evidence="14 15">
    <name type="scientific">Odynerus spinipes</name>
    <dbReference type="NCBI Taxonomy" id="1348599"/>
    <lineage>
        <taxon>Eukaryota</taxon>
        <taxon>Metazoa</taxon>
        <taxon>Ecdysozoa</taxon>
        <taxon>Arthropoda</taxon>
        <taxon>Hexapoda</taxon>
        <taxon>Insecta</taxon>
        <taxon>Pterygota</taxon>
        <taxon>Neoptera</taxon>
        <taxon>Endopterygota</taxon>
        <taxon>Hymenoptera</taxon>
        <taxon>Apocrita</taxon>
        <taxon>Aculeata</taxon>
        <taxon>Vespoidea</taxon>
        <taxon>Vespidae</taxon>
        <taxon>Eumeninae</taxon>
        <taxon>Odynerus</taxon>
    </lineage>
</organism>
<dbReference type="GO" id="GO:0006878">
    <property type="term" value="P:intracellular copper ion homeostasis"/>
    <property type="evidence" value="ECO:0007669"/>
    <property type="project" value="UniProtKB-UniRule"/>
</dbReference>
<feature type="chain" id="PRO_5042203744" description="Thioredoxin domain-containing protein" evidence="12">
    <location>
        <begin position="21"/>
        <end position="258"/>
    </location>
</feature>
<feature type="domain" description="Thioredoxin" evidence="13">
    <location>
        <begin position="92"/>
        <end position="258"/>
    </location>
</feature>
<evidence type="ECO:0000259" key="13">
    <source>
        <dbReference type="PROSITE" id="PS51352"/>
    </source>
</evidence>
<dbReference type="PANTHER" id="PTHR12151">
    <property type="entry name" value="ELECTRON TRANSPORT PROTIN SCO1/SENC FAMILY MEMBER"/>
    <property type="match status" value="1"/>
</dbReference>
<evidence type="ECO:0000256" key="2">
    <source>
        <dbReference type="ARBA" id="ARBA00010996"/>
    </source>
</evidence>
<evidence type="ECO:0000256" key="12">
    <source>
        <dbReference type="SAM" id="SignalP"/>
    </source>
</evidence>
<keyword evidence="12" id="KW-0732">Signal</keyword>
<keyword evidence="7 11" id="KW-0472">Membrane</keyword>
<comment type="subunit">
    <text evidence="8">Homodimer.</text>
</comment>
<keyword evidence="6 8" id="KW-0496">Mitochondrion</keyword>
<comment type="subcellular location">
    <subcellularLocation>
        <location evidence="1 8">Mitochondrion inner membrane</location>
    </subcellularLocation>
</comment>
<dbReference type="InterPro" id="IPR036249">
    <property type="entry name" value="Thioredoxin-like_sf"/>
</dbReference>
<feature type="binding site" evidence="9">
    <location>
        <position position="136"/>
    </location>
    <ligand>
        <name>Cu cation</name>
        <dbReference type="ChEBI" id="CHEBI:23378"/>
    </ligand>
</feature>
<feature type="signal peptide" evidence="12">
    <location>
        <begin position="1"/>
        <end position="20"/>
    </location>
</feature>
<evidence type="ECO:0000256" key="4">
    <source>
        <dbReference type="ARBA" id="ARBA00022792"/>
    </source>
</evidence>
<reference evidence="14" key="2">
    <citation type="journal article" date="2023" name="Commun. Biol.">
        <title>Intrasexual cuticular hydrocarbon dimorphism in a wasp sheds light on hydrocarbon biosynthesis genes in Hymenoptera.</title>
        <authorList>
            <person name="Moris V.C."/>
            <person name="Podsiadlowski L."/>
            <person name="Martin S."/>
            <person name="Oeyen J.P."/>
            <person name="Donath A."/>
            <person name="Petersen M."/>
            <person name="Wilbrandt J."/>
            <person name="Misof B."/>
            <person name="Liedtke D."/>
            <person name="Thamm M."/>
            <person name="Scheiner R."/>
            <person name="Schmitt T."/>
            <person name="Niehuis O."/>
        </authorList>
    </citation>
    <scope>NUCLEOTIDE SEQUENCE</scope>
    <source>
        <strain evidence="14">GBR_01_08_01A</strain>
    </source>
</reference>
<dbReference type="GO" id="GO:0005743">
    <property type="term" value="C:mitochondrial inner membrane"/>
    <property type="evidence" value="ECO:0007669"/>
    <property type="project" value="UniProtKB-SubCell"/>
</dbReference>
<dbReference type="PROSITE" id="PS51352">
    <property type="entry name" value="THIOREDOXIN_2"/>
    <property type="match status" value="1"/>
</dbReference>
<evidence type="ECO:0000256" key="9">
    <source>
        <dbReference type="PIRSR" id="PIRSR037736-1"/>
    </source>
</evidence>
<accession>A0AAD9RTE1</accession>